<evidence type="ECO:0000313" key="1">
    <source>
        <dbReference type="EMBL" id="TWT70373.1"/>
    </source>
</evidence>
<dbReference type="OrthoDB" id="274553at2"/>
<dbReference type="Proteomes" id="UP000317238">
    <property type="component" value="Unassembled WGS sequence"/>
</dbReference>
<dbReference type="RefSeq" id="WP_145301592.1">
    <property type="nucleotide sequence ID" value="NZ_CP036319.1"/>
</dbReference>
<dbReference type="InterPro" id="IPR014717">
    <property type="entry name" value="Transl_elong_EF1B/ribsomal_bS6"/>
</dbReference>
<reference evidence="1 2" key="1">
    <citation type="submission" date="2019-02" db="EMBL/GenBank/DDBJ databases">
        <title>Deep-cultivation of Planctomycetes and their phenomic and genomic characterization uncovers novel biology.</title>
        <authorList>
            <person name="Wiegand S."/>
            <person name="Jogler M."/>
            <person name="Boedeker C."/>
            <person name="Pinto D."/>
            <person name="Vollmers J."/>
            <person name="Rivas-Marin E."/>
            <person name="Kohn T."/>
            <person name="Peeters S.H."/>
            <person name="Heuer A."/>
            <person name="Rast P."/>
            <person name="Oberbeckmann S."/>
            <person name="Bunk B."/>
            <person name="Jeske O."/>
            <person name="Meyerdierks A."/>
            <person name="Storesund J.E."/>
            <person name="Kallscheuer N."/>
            <person name="Luecker S."/>
            <person name="Lage O.M."/>
            <person name="Pohl T."/>
            <person name="Merkel B.J."/>
            <person name="Hornburger P."/>
            <person name="Mueller R.-W."/>
            <person name="Bruemmer F."/>
            <person name="Labrenz M."/>
            <person name="Spormann A.M."/>
            <person name="Op Den Camp H."/>
            <person name="Overmann J."/>
            <person name="Amann R."/>
            <person name="Jetten M.S.M."/>
            <person name="Mascher T."/>
            <person name="Medema M.H."/>
            <person name="Devos D.P."/>
            <person name="Kaster A.-K."/>
            <person name="Ovreas L."/>
            <person name="Rohde M."/>
            <person name="Galperin M.Y."/>
            <person name="Jogler C."/>
        </authorList>
    </citation>
    <scope>NUCLEOTIDE SEQUENCE [LARGE SCALE GENOMIC DNA]</scope>
    <source>
        <strain evidence="1 2">Pan14r</strain>
    </source>
</reference>
<keyword evidence="2" id="KW-1185">Reference proteome</keyword>
<dbReference type="Gene3D" id="3.30.70.60">
    <property type="match status" value="1"/>
</dbReference>
<dbReference type="EMBL" id="SJPL01000001">
    <property type="protein sequence ID" value="TWT70373.1"/>
    <property type="molecule type" value="Genomic_DNA"/>
</dbReference>
<sequence length="299" mass="32893">MNARTRLLLILMSVVGLVWMADAGYRNLIEGPAADRERELDRLTRQVAETQDSIIKTSKAADVLAVLEQFSLPYDPELARAAYQDWLLGLVQQAEMTGASVDASQPAPVKIKDRDSKRQKEIYVRYNYSLRARGNLQQVTKFLYLFYRSGHLHKISSISLNPVGGGRSVDMSLAVEAIGLSRCERKGELSPYAATRLSHDPFQDYLTIARRNLFSRGGDSVLAKTTVTAVTVSSDGVAEAWISLPDNETSVLRRGQSVETEAHVIEVVDVLDRQVLLDVDGQVITVRAGETLAEATGSG</sequence>
<name>A0A5C5Y6K6_9PLAN</name>
<protein>
    <submittedName>
        <fullName evidence="1">Uncharacterized protein</fullName>
    </submittedName>
</protein>
<gene>
    <name evidence="1" type="ORF">Pan14r_26790</name>
</gene>
<proteinExistence type="predicted"/>
<accession>A0A5C5Y6K6</accession>
<comment type="caution">
    <text evidence="1">The sequence shown here is derived from an EMBL/GenBank/DDBJ whole genome shotgun (WGS) entry which is preliminary data.</text>
</comment>
<dbReference type="AlphaFoldDB" id="A0A5C5Y6K6"/>
<organism evidence="1 2">
    <name type="scientific">Crateriforma conspicua</name>
    <dbReference type="NCBI Taxonomy" id="2527996"/>
    <lineage>
        <taxon>Bacteria</taxon>
        <taxon>Pseudomonadati</taxon>
        <taxon>Planctomycetota</taxon>
        <taxon>Planctomycetia</taxon>
        <taxon>Planctomycetales</taxon>
        <taxon>Planctomycetaceae</taxon>
        <taxon>Crateriforma</taxon>
    </lineage>
</organism>
<evidence type="ECO:0000313" key="2">
    <source>
        <dbReference type="Proteomes" id="UP000317238"/>
    </source>
</evidence>